<evidence type="ECO:0000313" key="2">
    <source>
        <dbReference type="Proteomes" id="UP000008065"/>
    </source>
</evidence>
<dbReference type="VEuPathDB" id="FungiDB:NEUTE1DRAFT_117663"/>
<dbReference type="HOGENOM" id="CLU_2671663_0_0_1"/>
<accession>F8MSL7</accession>
<dbReference type="GeneID" id="20823355"/>
<keyword evidence="2" id="KW-1185">Reference proteome</keyword>
<protein>
    <submittedName>
        <fullName evidence="1">Uncharacterized protein</fullName>
    </submittedName>
</protein>
<gene>
    <name evidence="1" type="ORF">NEUTE1DRAFT_117663</name>
</gene>
<reference evidence="2" key="1">
    <citation type="journal article" date="2011" name="Genetics">
        <title>Massive changes in genome architecture accompany the transition to self-fertility in the filamentous fungus Neurospora tetrasperma.</title>
        <authorList>
            <person name="Ellison C.E."/>
            <person name="Stajich J.E."/>
            <person name="Jacobson D.J."/>
            <person name="Natvig D.O."/>
            <person name="Lapidus A."/>
            <person name="Foster B."/>
            <person name="Aerts A."/>
            <person name="Riley R."/>
            <person name="Lindquist E.A."/>
            <person name="Grigoriev I.V."/>
            <person name="Taylor J.W."/>
        </authorList>
    </citation>
    <scope>NUCLEOTIDE SEQUENCE [LARGE SCALE GENOMIC DNA]</scope>
    <source>
        <strain evidence="2">FGSC 2508 / P0657</strain>
    </source>
</reference>
<proteinExistence type="predicted"/>
<organism evidence="1 2">
    <name type="scientific">Neurospora tetrasperma (strain FGSC 2508 / ATCC MYA-4615 / P0657)</name>
    <dbReference type="NCBI Taxonomy" id="510951"/>
    <lineage>
        <taxon>Eukaryota</taxon>
        <taxon>Fungi</taxon>
        <taxon>Dikarya</taxon>
        <taxon>Ascomycota</taxon>
        <taxon>Pezizomycotina</taxon>
        <taxon>Sordariomycetes</taxon>
        <taxon>Sordariomycetidae</taxon>
        <taxon>Sordariales</taxon>
        <taxon>Sordariaceae</taxon>
        <taxon>Neurospora</taxon>
    </lineage>
</organism>
<dbReference type="EMBL" id="GL891306">
    <property type="protein sequence ID" value="EGO55104.1"/>
    <property type="molecule type" value="Genomic_DNA"/>
</dbReference>
<dbReference type="RefSeq" id="XP_009852978.1">
    <property type="nucleotide sequence ID" value="XM_009854676.1"/>
</dbReference>
<sequence length="75" mass="8639">MRMRRPQGAWMDGWMDGWMDWNAVGVLLGFGTYNHIHVFKAQLFPSLSNNISTGARRMGRYTRDISIATLIISYT</sequence>
<evidence type="ECO:0000313" key="1">
    <source>
        <dbReference type="EMBL" id="EGO55104.1"/>
    </source>
</evidence>
<dbReference type="AlphaFoldDB" id="F8MSL7"/>
<dbReference type="Proteomes" id="UP000008065">
    <property type="component" value="Unassembled WGS sequence"/>
</dbReference>
<name>F8MSL7_NEUT8</name>
<dbReference type="KEGG" id="nte:NEUTE1DRAFT117663"/>